<dbReference type="Gene3D" id="2.130.10.10">
    <property type="entry name" value="YVTN repeat-like/Quinoprotein amine dehydrogenase"/>
    <property type="match status" value="2"/>
</dbReference>
<keyword evidence="1" id="KW-1133">Transmembrane helix</keyword>
<keyword evidence="1" id="KW-0812">Transmembrane</keyword>
<dbReference type="InterPro" id="IPR053784">
    <property type="entry name" value="Choice_anch_U_dom"/>
</dbReference>
<dbReference type="InterPro" id="IPR011044">
    <property type="entry name" value="Quino_amine_DH_bsu"/>
</dbReference>
<dbReference type="AlphaFoldDB" id="A0AAX3SQB4"/>
<dbReference type="EMBL" id="CP120956">
    <property type="protein sequence ID" value="WFF82314.1"/>
    <property type="molecule type" value="Genomic_DNA"/>
</dbReference>
<keyword evidence="1" id="KW-0472">Membrane</keyword>
<protein>
    <submittedName>
        <fullName evidence="4">IPTL-CTERM sorting domain-containing protein</fullName>
    </submittedName>
</protein>
<evidence type="ECO:0000313" key="4">
    <source>
        <dbReference type="EMBL" id="WFF82314.1"/>
    </source>
</evidence>
<dbReference type="PROSITE" id="PS51257">
    <property type="entry name" value="PROKAR_LIPOPROTEIN"/>
    <property type="match status" value="1"/>
</dbReference>
<keyword evidence="2" id="KW-0732">Signal</keyword>
<dbReference type="InterPro" id="IPR026442">
    <property type="entry name" value="IPTL_CTERM"/>
</dbReference>
<accession>A0AAX3SQB4</accession>
<evidence type="ECO:0000256" key="2">
    <source>
        <dbReference type="SAM" id="SignalP"/>
    </source>
</evidence>
<dbReference type="NCBIfam" id="TIGR04174">
    <property type="entry name" value="IPTL_CTERM"/>
    <property type="match status" value="1"/>
</dbReference>
<dbReference type="PANTHER" id="PTHR47197:SF3">
    <property type="entry name" value="DIHYDRO-HEME D1 DEHYDROGENASE"/>
    <property type="match status" value="1"/>
</dbReference>
<evidence type="ECO:0000313" key="5">
    <source>
        <dbReference type="Proteomes" id="UP001219066"/>
    </source>
</evidence>
<proteinExistence type="predicted"/>
<feature type="domain" description="IPTL-CTERM protein sorting" evidence="3">
    <location>
        <begin position="659"/>
        <end position="686"/>
    </location>
</feature>
<reference evidence="4" key="1">
    <citation type="submission" date="2023-03" db="EMBL/GenBank/DDBJ databases">
        <title>Synergistic degradation of erythromycin by symbiotic bacteria Ery-6A and Ery-6B and application in simulated water remediation.</title>
        <authorList>
            <person name="Xu S."/>
        </authorList>
    </citation>
    <scope>NUCLEOTIDE SEQUENCE</scope>
    <source>
        <strain evidence="4">Ery-6A</strain>
    </source>
</reference>
<evidence type="ECO:0000259" key="3">
    <source>
        <dbReference type="Pfam" id="PF18203"/>
    </source>
</evidence>
<dbReference type="Proteomes" id="UP001219066">
    <property type="component" value="Chromosome"/>
</dbReference>
<feature type="signal peptide" evidence="2">
    <location>
        <begin position="1"/>
        <end position="25"/>
    </location>
</feature>
<dbReference type="NCBIfam" id="NF041766">
    <property type="entry name" value="choice_anch_U"/>
    <property type="match status" value="1"/>
</dbReference>
<dbReference type="InterPro" id="IPR051200">
    <property type="entry name" value="Host-pathogen_enzymatic-act"/>
</dbReference>
<dbReference type="InterPro" id="IPR015943">
    <property type="entry name" value="WD40/YVTN_repeat-like_dom_sf"/>
</dbReference>
<feature type="transmembrane region" description="Helical" evidence="1">
    <location>
        <begin position="664"/>
        <end position="682"/>
    </location>
</feature>
<organism evidence="4 5">
    <name type="scientific">Delftia tsuruhatensis</name>
    <dbReference type="NCBI Taxonomy" id="180282"/>
    <lineage>
        <taxon>Bacteria</taxon>
        <taxon>Pseudomonadati</taxon>
        <taxon>Pseudomonadota</taxon>
        <taxon>Betaproteobacteria</taxon>
        <taxon>Burkholderiales</taxon>
        <taxon>Comamonadaceae</taxon>
        <taxon>Delftia</taxon>
    </lineage>
</organism>
<sequence length="689" mass="69155">MIQRRSLQHVLAAASLSLIACAVSAADYAYIPNSGSRTISVINTATGELSTTLSPASMDATLNNNIYTLALRPGANNESWFGQYLSNNKLGVIDTTNNTLKTVINGTGGSVAITFSLNGAIAYVSDYSGQKLHVIDATTKQITNSLSTGCQTIASALSADGASLYVRCDSGVIQKLDTATNTLSTFPNTTTNGYGLAYDPTGSGKLYASNNSAPIVYLLNLSDNSVTQIPITGLQGAASKVAVRKNGSKLYVGGGNNVLHIVDTANTSTQTSITLNGPASTITGLGISANDAALYAITSNGTVHVIDVATDTETKTISAAAGASSFWIWGDFLGNVVASATPGGPSVASIAPQGTPSASATSINFAVTFSEAVNGVDGTDFALTTTGTATGTMGTPSSADNGITWTVPVTAISGTGSLRLDLNSSGTGIESTAAAKPIAGGFATGTVHNVDVQVPVAGACGTAAGQATALAPAAGLCSAGTATAISSASGKYTWQCQGLNGGSANSCEAPWSTAGGSKAMVALQTANGWQVSNASFSTTPPATAPQGVTFPSGLLSLNLSSGNLGSDATVTLNFSTPVPAGAVYMKYGPSPDGFNCQGAACAQPHWYQLPANRAVLASDRLSATLTLTDGGLGDNDGIANQSIQDPGGFALLAAPASTAAIPTLSEWGIIALSSLLAMFGIARMRRRQG</sequence>
<dbReference type="Pfam" id="PF18203">
    <property type="entry name" value="IPTL-CTERM"/>
    <property type="match status" value="1"/>
</dbReference>
<dbReference type="RefSeq" id="WP_236884701.1">
    <property type="nucleotide sequence ID" value="NZ_CBCSDN010000030.1"/>
</dbReference>
<feature type="chain" id="PRO_5043511633" evidence="2">
    <location>
        <begin position="26"/>
        <end position="689"/>
    </location>
</feature>
<gene>
    <name evidence="4" type="ORF">PYR84_06360</name>
</gene>
<dbReference type="PANTHER" id="PTHR47197">
    <property type="entry name" value="PROTEIN NIRF"/>
    <property type="match status" value="1"/>
</dbReference>
<dbReference type="SUPFAM" id="SSF50969">
    <property type="entry name" value="YVTN repeat-like/Quinoprotein amine dehydrogenase"/>
    <property type="match status" value="1"/>
</dbReference>
<evidence type="ECO:0000256" key="1">
    <source>
        <dbReference type="SAM" id="Phobius"/>
    </source>
</evidence>
<name>A0AAX3SQB4_9BURK</name>